<dbReference type="Proteomes" id="UP000253805">
    <property type="component" value="Unassembled WGS sequence"/>
</dbReference>
<proteinExistence type="inferred from homology"/>
<accession>A0A369P782</accession>
<dbReference type="Pfam" id="PF02515">
    <property type="entry name" value="CoA_transf_3"/>
    <property type="match status" value="1"/>
</dbReference>
<comment type="similarity">
    <text evidence="1">Belongs to the CoA-transferase III family.</text>
</comment>
<dbReference type="SUPFAM" id="SSF89796">
    <property type="entry name" value="CoA-transferase family III (CaiB/BaiF)"/>
    <property type="match status" value="1"/>
</dbReference>
<dbReference type="InterPro" id="IPR003673">
    <property type="entry name" value="CoA-Trfase_fam_III"/>
</dbReference>
<gene>
    <name evidence="3" type="ORF">C1850_00645</name>
</gene>
<dbReference type="EMBL" id="PPUT01000001">
    <property type="protein sequence ID" value="RDC46987.1"/>
    <property type="molecule type" value="Genomic_DNA"/>
</dbReference>
<dbReference type="Gene3D" id="3.40.50.10540">
    <property type="entry name" value="Crotonobetainyl-coa:carnitine coa-transferase, domain 1"/>
    <property type="match status" value="1"/>
</dbReference>
<dbReference type="PANTHER" id="PTHR48228:SF6">
    <property type="entry name" value="L-CARNITINE COA-TRANSFERASE"/>
    <property type="match status" value="1"/>
</dbReference>
<evidence type="ECO:0000256" key="1">
    <source>
        <dbReference type="ARBA" id="ARBA00008383"/>
    </source>
</evidence>
<reference evidence="3 4" key="1">
    <citation type="journal article" date="2018" name="Elife">
        <title>Discovery and characterization of a prevalent human gut bacterial enzyme sufficient for the inactivation of a family of plant toxins.</title>
        <authorList>
            <person name="Koppel N."/>
            <person name="Bisanz J.E."/>
            <person name="Pandelia M.E."/>
            <person name="Turnbaugh P.J."/>
            <person name="Balskus E.P."/>
        </authorList>
    </citation>
    <scope>NUCLEOTIDE SEQUENCE [LARGE SCALE GENOMIC DNA]</scope>
    <source>
        <strain evidence="3 4">OB21 GAM 11</strain>
    </source>
</reference>
<dbReference type="RefSeq" id="WP_114538674.1">
    <property type="nucleotide sequence ID" value="NZ_DBFWAD010000024.1"/>
</dbReference>
<organism evidence="3 4">
    <name type="scientific">Adlercreutzia equolifaciens subsp. celatus</name>
    <dbReference type="NCBI Taxonomy" id="394340"/>
    <lineage>
        <taxon>Bacteria</taxon>
        <taxon>Bacillati</taxon>
        <taxon>Actinomycetota</taxon>
        <taxon>Coriobacteriia</taxon>
        <taxon>Eggerthellales</taxon>
        <taxon>Eggerthellaceae</taxon>
        <taxon>Adlercreutzia</taxon>
    </lineage>
</organism>
<evidence type="ECO:0000256" key="2">
    <source>
        <dbReference type="ARBA" id="ARBA00022679"/>
    </source>
</evidence>
<name>A0A369P782_9ACTN</name>
<dbReference type="PANTHER" id="PTHR48228">
    <property type="entry name" value="SUCCINYL-COA--D-CITRAMALATE COA-TRANSFERASE"/>
    <property type="match status" value="1"/>
</dbReference>
<dbReference type="InterPro" id="IPR044855">
    <property type="entry name" value="CoA-Trfase_III_dom3_sf"/>
</dbReference>
<protein>
    <submittedName>
        <fullName evidence="3">Uncharacterized protein</fullName>
    </submittedName>
</protein>
<evidence type="ECO:0000313" key="3">
    <source>
        <dbReference type="EMBL" id="RDC46987.1"/>
    </source>
</evidence>
<evidence type="ECO:0000313" key="4">
    <source>
        <dbReference type="Proteomes" id="UP000253805"/>
    </source>
</evidence>
<sequence length="402" mass="44038">MAKANDVPQFGLLNGLKVLSCGQVTAEPHATSLMAEHGADVIHVENCKSPEMTRGFAISFAQENRNKRNLAMNVPESKDVFDKLLQWADVWIESSKPGMYDKWGYTDEHVLELNPKLVVVHVSGYGHFGDPDYVPRPSMDVIGQAFSGLMALNGEKEPSAPLVSKPGICDYLTGLYAMWAALMGVYHAQKTGEGDVIDVSQYESCLRVQGYGPLMYTTTGEQLKRTGNKEATYAGIDVFECKDGNYCVVQVSGRPAAKAIAALLGLDDEEHFIEGRPTLNGTPQGDRLDGAIKAFCLERTPDEVETQLKAIGVACAPINNYEMLMSNPHVIARNDFVEWYDEASEQTLKGVAVLPPVKNNPGQIWRGAPKLGQDNEDILEELGYSNEEIEAMYAEGKIGKAE</sequence>
<dbReference type="AlphaFoldDB" id="A0A369P782"/>
<comment type="caution">
    <text evidence="3">The sequence shown here is derived from an EMBL/GenBank/DDBJ whole genome shotgun (WGS) entry which is preliminary data.</text>
</comment>
<dbReference type="InterPro" id="IPR050509">
    <property type="entry name" value="CoA-transferase_III"/>
</dbReference>
<dbReference type="Gene3D" id="3.30.1540.10">
    <property type="entry name" value="formyl-coa transferase, domain 3"/>
    <property type="match status" value="1"/>
</dbReference>
<keyword evidence="2" id="KW-0808">Transferase</keyword>
<dbReference type="GO" id="GO:0016740">
    <property type="term" value="F:transferase activity"/>
    <property type="evidence" value="ECO:0007669"/>
    <property type="project" value="UniProtKB-KW"/>
</dbReference>
<dbReference type="InterPro" id="IPR023606">
    <property type="entry name" value="CoA-Trfase_III_dom_1_sf"/>
</dbReference>